<sequence>MENVQLVEDATVDHIGDGSGIGQVVEVDEIGDVEKVCSVDQVIAVGTSEKVSFDVFSYLINVYKKHGLYYEEIKRFLLYVKKRRAKLKSRVLSKVKKVGSRYISKVYEPVAVDEKYLELLLLDVELCRCRYIQIKTDVNNLKIPYRSKYCYLRRIKRAVEKMTFFSHSVNNNKVIDKNTELQVKCYKAYIEIAYLLETQKYEECIAKVEEFTKLMKLIKRITLNAVAEGQKGKKEGSDIGMCRNGLIMGKSTDSKEGEGANINHFNGVESGLVQKSSMLIEEEKKIDDNFDYFLSIVKSYEHICIYNMKKNKLSNFSEKLQDEDLVGSENKVMEVHSSSDYIPSVHDKLIIESIDDIVTITLKGKKFKLKYGHVSSDSILKIKNIMDETKCIIDDEIITKLNVPFNLKDITKNKNFPLFTFLSKYELNFLINNYGILFSQYYDCLSIVHEELIKSTSENNNFTNDDKLMENIWSNLEHYFLSEKLCTDTERTLLVLMKNLHSVYTNSDADNFTFLNKKTFSDIIDDIPLLQEAMRYTDILKQNMDELKNVEENNDMFINILQIIKNGKSLCLACYYALTGKNAEAHVLFDLIKTRNYVYIKTDNIDSMPNKSFLRVVILFNRLQDIVSILNEKFYFRHLAIYALQIKTKSNPNESNLFYVDSSLFQPKMGYIALTPLPIDMTHICRETHLLNPDIPKEEKSSGIRGLLRSFWK</sequence>
<proteinExistence type="inferred from homology"/>
<dbReference type="AlphaFoldDB" id="A0A1A8Z4M4"/>
<dbReference type="EMBL" id="FLRE01000140">
    <property type="protein sequence ID" value="SBT38800.1"/>
    <property type="molecule type" value="Genomic_DNA"/>
</dbReference>
<dbReference type="InterPro" id="IPR026258">
    <property type="entry name" value="SRP68"/>
</dbReference>
<dbReference type="Proteomes" id="UP000078555">
    <property type="component" value="Unassembled WGS sequence"/>
</dbReference>
<dbReference type="Pfam" id="PF16969">
    <property type="entry name" value="SRP68"/>
    <property type="match status" value="1"/>
</dbReference>
<dbReference type="GO" id="GO:0005047">
    <property type="term" value="F:signal recognition particle binding"/>
    <property type="evidence" value="ECO:0007669"/>
    <property type="project" value="InterPro"/>
</dbReference>
<keyword evidence="5" id="KW-0694">RNA-binding</keyword>
<evidence type="ECO:0000313" key="10">
    <source>
        <dbReference type="EMBL" id="SBT38068.1"/>
    </source>
</evidence>
<keyword evidence="13" id="KW-1185">Reference proteome</keyword>
<organism evidence="11 12">
    <name type="scientific">Plasmodium ovale wallikeri</name>
    <dbReference type="NCBI Taxonomy" id="864142"/>
    <lineage>
        <taxon>Eukaryota</taxon>
        <taxon>Sar</taxon>
        <taxon>Alveolata</taxon>
        <taxon>Apicomplexa</taxon>
        <taxon>Aconoidasida</taxon>
        <taxon>Haemosporida</taxon>
        <taxon>Plasmodiidae</taxon>
        <taxon>Plasmodium</taxon>
        <taxon>Plasmodium (Plasmodium)</taxon>
    </lineage>
</organism>
<evidence type="ECO:0000313" key="11">
    <source>
        <dbReference type="EMBL" id="SBT38800.1"/>
    </source>
</evidence>
<dbReference type="GO" id="GO:0008312">
    <property type="term" value="F:7S RNA binding"/>
    <property type="evidence" value="ECO:0007669"/>
    <property type="project" value="InterPro"/>
</dbReference>
<evidence type="ECO:0000256" key="8">
    <source>
        <dbReference type="ARBA" id="ARBA00023274"/>
    </source>
</evidence>
<dbReference type="GO" id="GO:0030942">
    <property type="term" value="F:endoplasmic reticulum signal peptide binding"/>
    <property type="evidence" value="ECO:0007669"/>
    <property type="project" value="InterPro"/>
</dbReference>
<evidence type="ECO:0000256" key="3">
    <source>
        <dbReference type="ARBA" id="ARBA00009352"/>
    </source>
</evidence>
<evidence type="ECO:0000256" key="6">
    <source>
        <dbReference type="ARBA" id="ARBA00023135"/>
    </source>
</evidence>
<comment type="similarity">
    <text evidence="3">Belongs to the SRP68 family.</text>
</comment>
<evidence type="ECO:0000313" key="12">
    <source>
        <dbReference type="Proteomes" id="UP000078550"/>
    </source>
</evidence>
<dbReference type="InterPro" id="IPR038253">
    <property type="entry name" value="SRP68_N_sf"/>
</dbReference>
<dbReference type="Proteomes" id="UP000078550">
    <property type="component" value="Unassembled WGS sequence"/>
</dbReference>
<evidence type="ECO:0000256" key="1">
    <source>
        <dbReference type="ARBA" id="ARBA00004496"/>
    </source>
</evidence>
<keyword evidence="7" id="KW-0539">Nucleus</keyword>
<dbReference type="GO" id="GO:0005786">
    <property type="term" value="C:signal recognition particle, endoplasmic reticulum targeting"/>
    <property type="evidence" value="ECO:0007669"/>
    <property type="project" value="UniProtKB-KW"/>
</dbReference>
<evidence type="ECO:0000256" key="9">
    <source>
        <dbReference type="ARBA" id="ARBA00029498"/>
    </source>
</evidence>
<accession>A0A1A8Z4M4</accession>
<comment type="subcellular location">
    <subcellularLocation>
        <location evidence="1">Cytoplasm</location>
    </subcellularLocation>
    <subcellularLocation>
        <location evidence="2">Nucleus</location>
        <location evidence="2">Nucleolus</location>
    </subcellularLocation>
</comment>
<evidence type="ECO:0000256" key="2">
    <source>
        <dbReference type="ARBA" id="ARBA00004604"/>
    </source>
</evidence>
<gene>
    <name evidence="10" type="ORF">POVWA1_037230</name>
    <name evidence="11" type="ORF">POVWA2_036460</name>
</gene>
<evidence type="ECO:0000256" key="7">
    <source>
        <dbReference type="ARBA" id="ARBA00023242"/>
    </source>
</evidence>
<evidence type="ECO:0000313" key="13">
    <source>
        <dbReference type="Proteomes" id="UP000078555"/>
    </source>
</evidence>
<dbReference type="GO" id="GO:0006614">
    <property type="term" value="P:SRP-dependent cotranslational protein targeting to membrane"/>
    <property type="evidence" value="ECO:0007669"/>
    <property type="project" value="InterPro"/>
</dbReference>
<evidence type="ECO:0000256" key="5">
    <source>
        <dbReference type="ARBA" id="ARBA00022884"/>
    </source>
</evidence>
<keyword evidence="8" id="KW-0687">Ribonucleoprotein</keyword>
<name>A0A1A8Z4M4_PLAOA</name>
<reference evidence="12 13" key="2">
    <citation type="submission" date="2016-05" db="EMBL/GenBank/DDBJ databases">
        <authorList>
            <person name="Naeem Raeece"/>
        </authorList>
    </citation>
    <scope>NUCLEOTIDE SEQUENCE [LARGE SCALE GENOMIC DNA]</scope>
</reference>
<dbReference type="PANTHER" id="PTHR12860">
    <property type="entry name" value="SIGNAL RECOGNITION PARTICLE 68 KDA PROTEIN"/>
    <property type="match status" value="1"/>
</dbReference>
<dbReference type="GO" id="GO:0005730">
    <property type="term" value="C:nucleolus"/>
    <property type="evidence" value="ECO:0007669"/>
    <property type="project" value="UniProtKB-SubCell"/>
</dbReference>
<dbReference type="EMBL" id="FLRD01000107">
    <property type="protein sequence ID" value="SBT38068.1"/>
    <property type="molecule type" value="Genomic_DNA"/>
</dbReference>
<dbReference type="PANTHER" id="PTHR12860:SF0">
    <property type="entry name" value="SIGNAL RECOGNITION PARTICLE SUBUNIT SRP68"/>
    <property type="match status" value="1"/>
</dbReference>
<reference evidence="11" key="1">
    <citation type="submission" date="2016-05" db="EMBL/GenBank/DDBJ databases">
        <authorList>
            <person name="Lavstsen T."/>
            <person name="Jespersen J.S."/>
        </authorList>
    </citation>
    <scope>NUCLEOTIDE SEQUENCE [LARGE SCALE GENOMIC DNA]</scope>
</reference>
<keyword evidence="4" id="KW-0963">Cytoplasm</keyword>
<keyword evidence="6" id="KW-0733">Signal recognition particle</keyword>
<protein>
    <recommendedName>
        <fullName evidence="9">Signal recognition particle subunit SRP68</fullName>
    </recommendedName>
</protein>
<evidence type="ECO:0000256" key="4">
    <source>
        <dbReference type="ARBA" id="ARBA00022490"/>
    </source>
</evidence>
<dbReference type="Gene3D" id="1.10.3450.40">
    <property type="entry name" value="Signal recognition particle, SRP68 subunit, RNA-binding domain"/>
    <property type="match status" value="1"/>
</dbReference>